<dbReference type="GO" id="GO:0016757">
    <property type="term" value="F:glycosyltransferase activity"/>
    <property type="evidence" value="ECO:0007669"/>
    <property type="project" value="TreeGrafter"/>
</dbReference>
<evidence type="ECO:0000313" key="1">
    <source>
        <dbReference type="EMBL" id="MCU4718452.1"/>
    </source>
</evidence>
<dbReference type="PANTHER" id="PTHR45947:SF3">
    <property type="entry name" value="SULFOQUINOVOSYL TRANSFERASE SQD2"/>
    <property type="match status" value="1"/>
</dbReference>
<reference evidence="2" key="1">
    <citation type="submission" date="2023-02" db="EMBL/GenBank/DDBJ databases">
        <title>Enrichment on poylsaccharides allowed isolation of novel metabolic and taxonomic groups of Haloarchaea.</title>
        <authorList>
            <person name="Sorokin D.Y."/>
            <person name="Elcheninov A.G."/>
            <person name="Khizhniak T.V."/>
            <person name="Kolganova T.V."/>
            <person name="Kublanov I.V."/>
        </authorList>
    </citation>
    <scope>NUCLEOTIDE SEQUENCE</scope>
    <source>
        <strain evidence="1 3">HArc-curdl5-1</strain>
        <strain evidence="2">HArc-curdl7</strain>
    </source>
</reference>
<dbReference type="CDD" id="cd03801">
    <property type="entry name" value="GT4_PimA-like"/>
    <property type="match status" value="1"/>
</dbReference>
<dbReference type="PANTHER" id="PTHR45947">
    <property type="entry name" value="SULFOQUINOVOSYL TRANSFERASE SQD2"/>
    <property type="match status" value="1"/>
</dbReference>
<dbReference type="EMBL" id="JAOPKC010000010">
    <property type="protein sequence ID" value="MCU4718452.1"/>
    <property type="molecule type" value="Genomic_DNA"/>
</dbReference>
<organism evidence="2 4">
    <name type="scientific">Halapricum hydrolyticum</name>
    <dbReference type="NCBI Taxonomy" id="2979991"/>
    <lineage>
        <taxon>Archaea</taxon>
        <taxon>Methanobacteriati</taxon>
        <taxon>Methanobacteriota</taxon>
        <taxon>Stenosarchaea group</taxon>
        <taxon>Halobacteria</taxon>
        <taxon>Halobacteriales</taxon>
        <taxon>Haloarculaceae</taxon>
        <taxon>Halapricum</taxon>
    </lineage>
</organism>
<dbReference type="AlphaFoldDB" id="A0AAE3LES8"/>
<dbReference type="Proteomes" id="UP001208186">
    <property type="component" value="Unassembled WGS sequence"/>
</dbReference>
<evidence type="ECO:0000313" key="2">
    <source>
        <dbReference type="EMBL" id="MCU4726435.1"/>
    </source>
</evidence>
<proteinExistence type="predicted"/>
<dbReference type="Proteomes" id="UP001209746">
    <property type="component" value="Unassembled WGS sequence"/>
</dbReference>
<dbReference type="InterPro" id="IPR050194">
    <property type="entry name" value="Glycosyltransferase_grp1"/>
</dbReference>
<gene>
    <name evidence="2" type="ORF">OB914_05585</name>
    <name evidence="1" type="ORF">OB916_10305</name>
</gene>
<evidence type="ECO:0000313" key="3">
    <source>
        <dbReference type="Proteomes" id="UP001208186"/>
    </source>
</evidence>
<dbReference type="Gene3D" id="3.40.50.2000">
    <property type="entry name" value="Glycogen Phosphorylase B"/>
    <property type="match status" value="2"/>
</dbReference>
<dbReference type="RefSeq" id="WP_315909204.1">
    <property type="nucleotide sequence ID" value="NZ_JAOPKC010000010.1"/>
</dbReference>
<protein>
    <submittedName>
        <fullName evidence="2">Glycosyltransferase</fullName>
    </submittedName>
</protein>
<comment type="caution">
    <text evidence="2">The sequence shown here is derived from an EMBL/GenBank/DDBJ whole genome shotgun (WGS) entry which is preliminary data.</text>
</comment>
<name>A0AAE3LES8_9EURY</name>
<evidence type="ECO:0000313" key="4">
    <source>
        <dbReference type="Proteomes" id="UP001209746"/>
    </source>
</evidence>
<accession>A0AAE3LES8</accession>
<sequence>MTGRDYIRVGVVGGTRLPGNVRTLLTNIHDLLRDHSVDFDLDLVVSENVDTPDGYTQVDPGFETSNRAIGILKTLTKGLETYARTNDVGVLFQVTKFPLHGSAAILAGRRTSTPVLTRFAGDNFREFKFSSGLDKIRAFGLNNVIGQIPARWSNQIIVLGPHGKQEIDRRSRGVPIREIPQPIDRDLFLPVSESREQELADQLGFSSEDLTLLTVGRLTERKGMETVIKTAKTLSNQGVSFRWYLLGDGPMRPELAATHGVEPLGRVDYEEMPDYYRATDLVVHPSLIEGLPNVLLEAAACDTPTISRNVGDSASVASATFTDDSQLPSIITQQHNPVSLDERFDLERLRDAYADVLLDTEENDI</sequence>
<dbReference type="SUPFAM" id="SSF53756">
    <property type="entry name" value="UDP-Glycosyltransferase/glycogen phosphorylase"/>
    <property type="match status" value="1"/>
</dbReference>
<dbReference type="EMBL" id="JAOPKD010000003">
    <property type="protein sequence ID" value="MCU4726435.1"/>
    <property type="molecule type" value="Genomic_DNA"/>
</dbReference>
<dbReference type="Pfam" id="PF13692">
    <property type="entry name" value="Glyco_trans_1_4"/>
    <property type="match status" value="1"/>
</dbReference>
<keyword evidence="3" id="KW-1185">Reference proteome</keyword>